<proteinExistence type="predicted"/>
<protein>
    <recommendedName>
        <fullName evidence="4">Cellulose biosynthesis protein BcsQ</fullName>
    </recommendedName>
</protein>
<name>A0A5Q6RPH0_9ACTN</name>
<evidence type="ECO:0000313" key="2">
    <source>
        <dbReference type="EMBL" id="KAA1419968.1"/>
    </source>
</evidence>
<organism evidence="2 3">
    <name type="scientific">Mumia zhuanghuii</name>
    <dbReference type="NCBI Taxonomy" id="2585211"/>
    <lineage>
        <taxon>Bacteria</taxon>
        <taxon>Bacillati</taxon>
        <taxon>Actinomycetota</taxon>
        <taxon>Actinomycetes</taxon>
        <taxon>Propionibacteriales</taxon>
        <taxon>Nocardioidaceae</taxon>
        <taxon>Mumia</taxon>
    </lineage>
</organism>
<gene>
    <name evidence="2" type="ORF">FE697_018930</name>
</gene>
<reference evidence="2 3" key="1">
    <citation type="submission" date="2019-09" db="EMBL/GenBank/DDBJ databases">
        <title>Mumia zhuanghuii sp. nov. isolated from the intestinal contents of plateau pika (Ochotona curzoniae) in the Qinghai-Tibet plateau of China.</title>
        <authorList>
            <person name="Tian Z."/>
        </authorList>
    </citation>
    <scope>NUCLEOTIDE SEQUENCE [LARGE SCALE GENOMIC DNA]</scope>
    <source>
        <strain evidence="3">350</strain>
    </source>
</reference>
<feature type="region of interest" description="Disordered" evidence="1">
    <location>
        <begin position="263"/>
        <end position="286"/>
    </location>
</feature>
<sequence>MALIALASAKGAPGVTTAALAVGALWPRPVLVAECDPSGADIAIRMPRDDGGSLDPQTGLLSLAAAGRRSLHPGLVDEHTQRVLGGLEILAGPQFPEQSGGLAQAWSQLGPLLSRMPQHDVVADLGRIGALTPQNALLASADAVVLLVDTAPSSVVHLRHRLRPVADIVGGAYGAPVHVAVVAPPKRTQVVREIRDALVATDVELAGVHHLAYDERGAHLFQGQTHPRPDKLALIRSAGPLVGELAAAVAHVSPVPVDAEISEQSAYPASDEQGPSVPGLWSEVQR</sequence>
<dbReference type="AlphaFoldDB" id="A0A5Q6RPH0"/>
<evidence type="ECO:0008006" key="4">
    <source>
        <dbReference type="Google" id="ProtNLM"/>
    </source>
</evidence>
<dbReference type="OrthoDB" id="5243870at2"/>
<evidence type="ECO:0000313" key="3">
    <source>
        <dbReference type="Proteomes" id="UP000307768"/>
    </source>
</evidence>
<accession>A0A5Q6RPH0</accession>
<dbReference type="EMBL" id="VDFQ02000006">
    <property type="protein sequence ID" value="KAA1419968.1"/>
    <property type="molecule type" value="Genomic_DNA"/>
</dbReference>
<dbReference type="Proteomes" id="UP000307768">
    <property type="component" value="Unassembled WGS sequence"/>
</dbReference>
<dbReference type="SUPFAM" id="SSF52540">
    <property type="entry name" value="P-loop containing nucleoside triphosphate hydrolases"/>
    <property type="match status" value="1"/>
</dbReference>
<dbReference type="Gene3D" id="3.40.50.300">
    <property type="entry name" value="P-loop containing nucleotide triphosphate hydrolases"/>
    <property type="match status" value="1"/>
</dbReference>
<evidence type="ECO:0000256" key="1">
    <source>
        <dbReference type="SAM" id="MobiDB-lite"/>
    </source>
</evidence>
<dbReference type="InterPro" id="IPR027417">
    <property type="entry name" value="P-loop_NTPase"/>
</dbReference>
<comment type="caution">
    <text evidence="2">The sequence shown here is derived from an EMBL/GenBank/DDBJ whole genome shotgun (WGS) entry which is preliminary data.</text>
</comment>
<dbReference type="RefSeq" id="WP_149771192.1">
    <property type="nucleotide sequence ID" value="NZ_VDFQ02000006.1"/>
</dbReference>